<protein>
    <submittedName>
        <fullName evidence="1">Uncharacterized protein</fullName>
    </submittedName>
</protein>
<sequence length="144" mass="15476">MRKQIAYLAFFIVLVGQFILSPAMAMPKYLHASSHTYQHIESQSSLVSTPPLITESNTLSDIADSQMNCASKVLNLTLVNIDCDALCEMLGASDCVSSCVSAPGIVEQEQLPLTAQSSIASLQTIFWSLQTAELSSVNPPPISL</sequence>
<dbReference type="EMBL" id="CP000931">
    <property type="protein sequence ID" value="ABZ74859.1"/>
    <property type="molecule type" value="Genomic_DNA"/>
</dbReference>
<proteinExistence type="predicted"/>
<dbReference type="RefSeq" id="WP_012275414.1">
    <property type="nucleotide sequence ID" value="NC_010334.1"/>
</dbReference>
<evidence type="ECO:0000313" key="2">
    <source>
        <dbReference type="Proteomes" id="UP000001317"/>
    </source>
</evidence>
<dbReference type="Proteomes" id="UP000001317">
    <property type="component" value="Chromosome"/>
</dbReference>
<accession>B0TNV6</accession>
<dbReference type="OrthoDB" id="6263303at2"/>
<gene>
    <name evidence="1" type="ordered locus">Shal_0283</name>
</gene>
<dbReference type="eggNOG" id="ENOG5030YZV">
    <property type="taxonomic scope" value="Bacteria"/>
</dbReference>
<organism evidence="1 2">
    <name type="scientific">Shewanella halifaxensis (strain HAW-EB4)</name>
    <dbReference type="NCBI Taxonomy" id="458817"/>
    <lineage>
        <taxon>Bacteria</taxon>
        <taxon>Pseudomonadati</taxon>
        <taxon>Pseudomonadota</taxon>
        <taxon>Gammaproteobacteria</taxon>
        <taxon>Alteromonadales</taxon>
        <taxon>Shewanellaceae</taxon>
        <taxon>Shewanella</taxon>
    </lineage>
</organism>
<evidence type="ECO:0000313" key="1">
    <source>
        <dbReference type="EMBL" id="ABZ74859.1"/>
    </source>
</evidence>
<reference evidence="1" key="1">
    <citation type="submission" date="2008-01" db="EMBL/GenBank/DDBJ databases">
        <title>Complete sequence of Shewanella halifaxensis HAW-EB4.</title>
        <authorList>
            <consortium name="US DOE Joint Genome Institute"/>
            <person name="Copeland A."/>
            <person name="Lucas S."/>
            <person name="Lapidus A."/>
            <person name="Glavina del Rio T."/>
            <person name="Dalin E."/>
            <person name="Tice H."/>
            <person name="Bruce D."/>
            <person name="Goodwin L."/>
            <person name="Pitluck S."/>
            <person name="Sims D."/>
            <person name="Brettin T."/>
            <person name="Detter J.C."/>
            <person name="Han C."/>
            <person name="Kuske C.R."/>
            <person name="Schmutz J."/>
            <person name="Larimer F."/>
            <person name="Land M."/>
            <person name="Hauser L."/>
            <person name="Kyrpides N."/>
            <person name="Kim E."/>
            <person name="Zhao J.-S."/>
            <person name="Richardson P."/>
        </authorList>
    </citation>
    <scope>NUCLEOTIDE SEQUENCE [LARGE SCALE GENOMIC DNA]</scope>
    <source>
        <strain evidence="1">HAW-EB4</strain>
    </source>
</reference>
<keyword evidence="2" id="KW-1185">Reference proteome</keyword>
<dbReference type="AlphaFoldDB" id="B0TNV6"/>
<dbReference type="HOGENOM" id="CLU_1814504_0_0_6"/>
<dbReference type="KEGG" id="shl:Shal_0283"/>
<name>B0TNV6_SHEHH</name>
<dbReference type="STRING" id="458817.Shal_0283"/>